<comment type="caution">
    <text evidence="3">The sequence shown here is derived from an EMBL/GenBank/DDBJ whole genome shotgun (WGS) entry which is preliminary data.</text>
</comment>
<accession>A0A9P6BZ08</accession>
<sequence length="295" mass="33761">MPKMSCEDMQKQVLLRYAPISLPLRNIYVNSLIWSQYVCDRFNNRGSISHKDLSNVLAPPVVAPPVVPPSPPSPHKYHLRPRNRDRHHPYHRNDHQTHRRPQRIPQGTSNPTAQTQTPPQLPKVPKVLKTTIARLFITRDANVDGHLDKNQFRRLLEDLDKEYWAREVWVIACQRIEREIDDYLGKFGVLPVPSGDLIDGKRGAKYMADSGAGGTAGGKRRRGSRCEDNDVFDESCRWSGSKEALGRFVATLVDRYLPAFELKRRVEALEFDQTTVFTFEMAMNVVNANPDYTAF</sequence>
<dbReference type="PROSITE" id="PS50222">
    <property type="entry name" value="EF_HAND_2"/>
    <property type="match status" value="1"/>
</dbReference>
<organism evidence="3 4">
    <name type="scientific">Macrolepiota fuliginosa MF-IS2</name>
    <dbReference type="NCBI Taxonomy" id="1400762"/>
    <lineage>
        <taxon>Eukaryota</taxon>
        <taxon>Fungi</taxon>
        <taxon>Dikarya</taxon>
        <taxon>Basidiomycota</taxon>
        <taxon>Agaricomycotina</taxon>
        <taxon>Agaricomycetes</taxon>
        <taxon>Agaricomycetidae</taxon>
        <taxon>Agaricales</taxon>
        <taxon>Agaricineae</taxon>
        <taxon>Agaricaceae</taxon>
        <taxon>Macrolepiota</taxon>
    </lineage>
</organism>
<dbReference type="GO" id="GO:0005509">
    <property type="term" value="F:calcium ion binding"/>
    <property type="evidence" value="ECO:0007669"/>
    <property type="project" value="InterPro"/>
</dbReference>
<protein>
    <recommendedName>
        <fullName evidence="2">EF-hand domain-containing protein</fullName>
    </recommendedName>
</protein>
<dbReference type="InterPro" id="IPR002048">
    <property type="entry name" value="EF_hand_dom"/>
</dbReference>
<evidence type="ECO:0000259" key="2">
    <source>
        <dbReference type="PROSITE" id="PS50222"/>
    </source>
</evidence>
<keyword evidence="4" id="KW-1185">Reference proteome</keyword>
<reference evidence="3" key="1">
    <citation type="submission" date="2020-11" db="EMBL/GenBank/DDBJ databases">
        <authorList>
            <consortium name="DOE Joint Genome Institute"/>
            <person name="Ahrendt S."/>
            <person name="Riley R."/>
            <person name="Andreopoulos W."/>
            <person name="Labutti K."/>
            <person name="Pangilinan J."/>
            <person name="Ruiz-Duenas F.J."/>
            <person name="Barrasa J.M."/>
            <person name="Sanchez-Garcia M."/>
            <person name="Camarero S."/>
            <person name="Miyauchi S."/>
            <person name="Serrano A."/>
            <person name="Linde D."/>
            <person name="Babiker R."/>
            <person name="Drula E."/>
            <person name="Ayuso-Fernandez I."/>
            <person name="Pacheco R."/>
            <person name="Padilla G."/>
            <person name="Ferreira P."/>
            <person name="Barriuso J."/>
            <person name="Kellner H."/>
            <person name="Castanera R."/>
            <person name="Alfaro M."/>
            <person name="Ramirez L."/>
            <person name="Pisabarro A.G."/>
            <person name="Kuo A."/>
            <person name="Tritt A."/>
            <person name="Lipzen A."/>
            <person name="He G."/>
            <person name="Yan M."/>
            <person name="Ng V."/>
            <person name="Cullen D."/>
            <person name="Martin F."/>
            <person name="Rosso M.-N."/>
            <person name="Henrissat B."/>
            <person name="Hibbett D."/>
            <person name="Martinez A.T."/>
            <person name="Grigoriev I.V."/>
        </authorList>
    </citation>
    <scope>NUCLEOTIDE SEQUENCE</scope>
    <source>
        <strain evidence="3">MF-IS2</strain>
    </source>
</reference>
<evidence type="ECO:0000313" key="4">
    <source>
        <dbReference type="Proteomes" id="UP000807342"/>
    </source>
</evidence>
<dbReference type="EMBL" id="MU151285">
    <property type="protein sequence ID" value="KAF9445716.1"/>
    <property type="molecule type" value="Genomic_DNA"/>
</dbReference>
<evidence type="ECO:0000313" key="3">
    <source>
        <dbReference type="EMBL" id="KAF9445716.1"/>
    </source>
</evidence>
<name>A0A9P6BZ08_9AGAR</name>
<feature type="compositionally biased region" description="Pro residues" evidence="1">
    <location>
        <begin position="64"/>
        <end position="74"/>
    </location>
</feature>
<proteinExistence type="predicted"/>
<feature type="domain" description="EF-hand" evidence="2">
    <location>
        <begin position="127"/>
        <end position="162"/>
    </location>
</feature>
<dbReference type="AlphaFoldDB" id="A0A9P6BZ08"/>
<feature type="compositionally biased region" description="Low complexity" evidence="1">
    <location>
        <begin position="111"/>
        <end position="125"/>
    </location>
</feature>
<feature type="region of interest" description="Disordered" evidence="1">
    <location>
        <begin position="64"/>
        <end position="125"/>
    </location>
</feature>
<gene>
    <name evidence="3" type="ORF">P691DRAFT_254271</name>
</gene>
<evidence type="ECO:0000256" key="1">
    <source>
        <dbReference type="SAM" id="MobiDB-lite"/>
    </source>
</evidence>
<dbReference type="Proteomes" id="UP000807342">
    <property type="component" value="Unassembled WGS sequence"/>
</dbReference>
<feature type="compositionally biased region" description="Basic residues" evidence="1">
    <location>
        <begin position="75"/>
        <end position="90"/>
    </location>
</feature>